<sequence length="301" mass="33004">MPPLSESRFLDLHHGIRIHYRTAGHGPTAMVFLHGFAAALTTWEELVPRLPAEEFTLYLLDLKGFGFSSKPYRGSYAVEEQAAVVTAFIAALGLQRVVLVGHSLGGGIALLVAIDAVARGARERLAALVLIDSAAYPQPLPRMMRWLQLPLLSRLALAVIPVRRLVVMTLAKVYYSATAITPERIARYENCFGGRGMARVLIRTARAIEPARYGQMAMHYRKLGLPALIIWGANDRIVRCEAGRRLAGDIPGARLTVFEQCGHNPHEERPAETAAAIIDFLKGINGRPAREAGGEQSDPER</sequence>
<name>A0ABN6VUD4_9BACT</name>
<dbReference type="InterPro" id="IPR000073">
    <property type="entry name" value="AB_hydrolase_1"/>
</dbReference>
<dbReference type="GO" id="GO:0016787">
    <property type="term" value="F:hydrolase activity"/>
    <property type="evidence" value="ECO:0007669"/>
    <property type="project" value="UniProtKB-KW"/>
</dbReference>
<evidence type="ECO:0000313" key="3">
    <source>
        <dbReference type="Proteomes" id="UP001317705"/>
    </source>
</evidence>
<protein>
    <submittedName>
        <fullName evidence="2">Alpha/beta hydrolase</fullName>
    </submittedName>
</protein>
<organism evidence="2 3">
    <name type="scientific">Geotalea uraniireducens</name>
    <dbReference type="NCBI Taxonomy" id="351604"/>
    <lineage>
        <taxon>Bacteria</taxon>
        <taxon>Pseudomonadati</taxon>
        <taxon>Thermodesulfobacteriota</taxon>
        <taxon>Desulfuromonadia</taxon>
        <taxon>Geobacterales</taxon>
        <taxon>Geobacteraceae</taxon>
        <taxon>Geotalea</taxon>
    </lineage>
</organism>
<dbReference type="PANTHER" id="PTHR43689">
    <property type="entry name" value="HYDROLASE"/>
    <property type="match status" value="1"/>
</dbReference>
<keyword evidence="2" id="KW-0378">Hydrolase</keyword>
<dbReference type="PRINTS" id="PR00111">
    <property type="entry name" value="ABHYDROLASE"/>
</dbReference>
<feature type="domain" description="AB hydrolase-1" evidence="1">
    <location>
        <begin position="29"/>
        <end position="270"/>
    </location>
</feature>
<keyword evidence="3" id="KW-1185">Reference proteome</keyword>
<dbReference type="PANTHER" id="PTHR43689:SF8">
    <property type="entry name" value="ALPHA_BETA-HYDROLASES SUPERFAMILY PROTEIN"/>
    <property type="match status" value="1"/>
</dbReference>
<accession>A0ABN6VUD4</accession>
<reference evidence="2 3" key="1">
    <citation type="submission" date="2022-12" db="EMBL/GenBank/DDBJ databases">
        <title>Polyphasic characterization of Geotalea uranireducens NIT-SL11 newly isolated from a complex of sewage sludge and microbially reduced graphene oxide.</title>
        <authorList>
            <person name="Xie L."/>
            <person name="Yoshida N."/>
            <person name="Meng L."/>
        </authorList>
    </citation>
    <scope>NUCLEOTIDE SEQUENCE [LARGE SCALE GENOMIC DNA]</scope>
    <source>
        <strain evidence="2 3">NIT-SL11</strain>
    </source>
</reference>
<dbReference type="SUPFAM" id="SSF53474">
    <property type="entry name" value="alpha/beta-Hydrolases"/>
    <property type="match status" value="1"/>
</dbReference>
<dbReference type="RefSeq" id="WP_282000038.1">
    <property type="nucleotide sequence ID" value="NZ_AP027151.1"/>
</dbReference>
<evidence type="ECO:0000259" key="1">
    <source>
        <dbReference type="Pfam" id="PF00561"/>
    </source>
</evidence>
<dbReference type="PRINTS" id="PR00412">
    <property type="entry name" value="EPOXHYDRLASE"/>
</dbReference>
<dbReference type="Gene3D" id="3.40.50.1820">
    <property type="entry name" value="alpha/beta hydrolase"/>
    <property type="match status" value="1"/>
</dbReference>
<evidence type="ECO:0000313" key="2">
    <source>
        <dbReference type="EMBL" id="BDV43921.1"/>
    </source>
</evidence>
<dbReference type="Pfam" id="PF00561">
    <property type="entry name" value="Abhydrolase_1"/>
    <property type="match status" value="1"/>
</dbReference>
<proteinExistence type="predicted"/>
<dbReference type="InterPro" id="IPR029058">
    <property type="entry name" value="AB_hydrolase_fold"/>
</dbReference>
<gene>
    <name evidence="2" type="ORF">GURASL_28440</name>
</gene>
<dbReference type="Proteomes" id="UP001317705">
    <property type="component" value="Chromosome"/>
</dbReference>
<dbReference type="InterPro" id="IPR000639">
    <property type="entry name" value="Epox_hydrolase-like"/>
</dbReference>
<dbReference type="EMBL" id="AP027151">
    <property type="protein sequence ID" value="BDV43921.1"/>
    <property type="molecule type" value="Genomic_DNA"/>
</dbReference>